<protein>
    <submittedName>
        <fullName evidence="1">IS21 family transposase</fullName>
    </submittedName>
</protein>
<feature type="non-terminal residue" evidence="1">
    <location>
        <position position="1"/>
    </location>
</feature>
<comment type="caution">
    <text evidence="1">The sequence shown here is derived from an EMBL/GenBank/DDBJ whole genome shotgun (WGS) entry which is preliminary data.</text>
</comment>
<proteinExistence type="predicted"/>
<dbReference type="Proteomes" id="UP000305401">
    <property type="component" value="Unassembled WGS sequence"/>
</dbReference>
<gene>
    <name evidence="1" type="ORF">E5990_11795</name>
</gene>
<reference evidence="1" key="1">
    <citation type="submission" date="2019-04" db="EMBL/GenBank/DDBJ databases">
        <title>Microbes associate with the intestines of laboratory mice.</title>
        <authorList>
            <person name="Navarre W."/>
            <person name="Wong E."/>
            <person name="Huang K.C."/>
            <person name="Tropini C."/>
            <person name="Ng K."/>
            <person name="Yu B."/>
        </authorList>
    </citation>
    <scope>NUCLEOTIDE SEQUENCE</scope>
    <source>
        <strain evidence="1">NM86_A22</strain>
    </source>
</reference>
<keyword evidence="2" id="KW-1185">Reference proteome</keyword>
<evidence type="ECO:0000313" key="1">
    <source>
        <dbReference type="EMBL" id="THG34182.1"/>
    </source>
</evidence>
<evidence type="ECO:0000313" key="2">
    <source>
        <dbReference type="Proteomes" id="UP000305401"/>
    </source>
</evidence>
<sequence length="108" mass="12723">SSGRVRRVMTDEVRRRIDGFIARNRENVAAGLHKQQMRKLDMWRRLQDEGARIAYSTVCQYVRALEAAPKPQEKPAKAYIRKDYEPGFRCEFDWGVLTLWIGGVRRRL</sequence>
<dbReference type="EMBL" id="SSTG01000363">
    <property type="protein sequence ID" value="THG34182.1"/>
    <property type="molecule type" value="Genomic_DNA"/>
</dbReference>
<feature type="non-terminal residue" evidence="1">
    <location>
        <position position="108"/>
    </location>
</feature>
<organism evidence="1 2">
    <name type="scientific">Muribaculum caecicola</name>
    <dbReference type="NCBI Taxonomy" id="3038144"/>
    <lineage>
        <taxon>Bacteria</taxon>
        <taxon>Pseudomonadati</taxon>
        <taxon>Bacteroidota</taxon>
        <taxon>Bacteroidia</taxon>
        <taxon>Bacteroidales</taxon>
        <taxon>Muribaculaceae</taxon>
        <taxon>Muribaculum</taxon>
    </lineage>
</organism>
<name>A0AC61S243_9BACT</name>
<accession>A0AC61S243</accession>